<name>A0AAV0ZIS6_VICFA</name>
<organism evidence="2 3">
    <name type="scientific">Vicia faba</name>
    <name type="common">Broad bean</name>
    <name type="synonym">Faba vulgaris</name>
    <dbReference type="NCBI Taxonomy" id="3906"/>
    <lineage>
        <taxon>Eukaryota</taxon>
        <taxon>Viridiplantae</taxon>
        <taxon>Streptophyta</taxon>
        <taxon>Embryophyta</taxon>
        <taxon>Tracheophyta</taxon>
        <taxon>Spermatophyta</taxon>
        <taxon>Magnoliopsida</taxon>
        <taxon>eudicotyledons</taxon>
        <taxon>Gunneridae</taxon>
        <taxon>Pentapetalae</taxon>
        <taxon>rosids</taxon>
        <taxon>fabids</taxon>
        <taxon>Fabales</taxon>
        <taxon>Fabaceae</taxon>
        <taxon>Papilionoideae</taxon>
        <taxon>50 kb inversion clade</taxon>
        <taxon>NPAAA clade</taxon>
        <taxon>Hologalegina</taxon>
        <taxon>IRL clade</taxon>
        <taxon>Fabeae</taxon>
        <taxon>Vicia</taxon>
    </lineage>
</organism>
<proteinExistence type="predicted"/>
<protein>
    <submittedName>
        <fullName evidence="2">Uncharacterized protein</fullName>
    </submittedName>
</protein>
<dbReference type="EMBL" id="OX451737">
    <property type="protein sequence ID" value="CAI8598094.1"/>
    <property type="molecule type" value="Genomic_DNA"/>
</dbReference>
<gene>
    <name evidence="2" type="ORF">VFH_II111840</name>
</gene>
<feature type="region of interest" description="Disordered" evidence="1">
    <location>
        <begin position="87"/>
        <end position="110"/>
    </location>
</feature>
<reference evidence="2 3" key="1">
    <citation type="submission" date="2023-01" db="EMBL/GenBank/DDBJ databases">
        <authorList>
            <person name="Kreplak J."/>
        </authorList>
    </citation>
    <scope>NUCLEOTIDE SEQUENCE [LARGE SCALE GENOMIC DNA]</scope>
</reference>
<accession>A0AAV0ZIS6</accession>
<evidence type="ECO:0000313" key="2">
    <source>
        <dbReference type="EMBL" id="CAI8598094.1"/>
    </source>
</evidence>
<keyword evidence="3" id="KW-1185">Reference proteome</keyword>
<evidence type="ECO:0000256" key="1">
    <source>
        <dbReference type="SAM" id="MobiDB-lite"/>
    </source>
</evidence>
<dbReference type="AlphaFoldDB" id="A0AAV0ZIS6"/>
<sequence>MVCEVAVELCGGRFSNEGGCSLVVVPVELVRIITGKKCGNVIQKHGQSPLSTSTQPKKKKITKVVTHVQARVTLQPSEDLAEVKALEEKECDQPEANKGEKTNSTVTNLSSNTSLSQEEILAIKNKNHIEALRRLQKHCKLETRFKSSSSSNAPVSDESYGSVNLMIQQLRVIVFDVNLFKAIEEDANFKTDIHKLLKEINKQRILDSTIQFLFEFKDLFNHIYRYIQLRKTCDSQLQHKMEELAK</sequence>
<feature type="compositionally biased region" description="Basic and acidic residues" evidence="1">
    <location>
        <begin position="87"/>
        <end position="101"/>
    </location>
</feature>
<dbReference type="Proteomes" id="UP001157006">
    <property type="component" value="Chromosome 2"/>
</dbReference>
<evidence type="ECO:0000313" key="3">
    <source>
        <dbReference type="Proteomes" id="UP001157006"/>
    </source>
</evidence>